<dbReference type="GeneTree" id="ENSGT01140000282578"/>
<dbReference type="InterPro" id="IPR050516">
    <property type="entry name" value="Olfactory_GPCR"/>
</dbReference>
<comment type="function">
    <text evidence="1">Odorant receptor.</text>
</comment>
<comment type="subcellular location">
    <subcellularLocation>
        <location evidence="2">Cell membrane</location>
        <topology evidence="2">Multi-pass membrane protein</topology>
    </subcellularLocation>
</comment>
<keyword evidence="15" id="KW-1185">Reference proteome</keyword>
<keyword evidence="11" id="KW-0807">Transducer</keyword>
<dbReference type="PRINTS" id="PR00245">
    <property type="entry name" value="OLFACTORYR"/>
</dbReference>
<evidence type="ECO:0000256" key="10">
    <source>
        <dbReference type="ARBA" id="ARBA00023170"/>
    </source>
</evidence>
<keyword evidence="9 12" id="KW-0472">Membrane</keyword>
<keyword evidence="7 12" id="KW-1133">Transmembrane helix</keyword>
<evidence type="ECO:0000313" key="15">
    <source>
        <dbReference type="Proteomes" id="UP000002280"/>
    </source>
</evidence>
<dbReference type="AlphaFoldDB" id="A0A5F8GNR8"/>
<dbReference type="Gene3D" id="1.20.1070.10">
    <property type="entry name" value="Rhodopsin 7-helix transmembrane proteins"/>
    <property type="match status" value="1"/>
</dbReference>
<dbReference type="InterPro" id="IPR000725">
    <property type="entry name" value="Olfact_rcpt"/>
</dbReference>
<reference evidence="14" key="3">
    <citation type="submission" date="2025-09" db="UniProtKB">
        <authorList>
            <consortium name="Ensembl"/>
        </authorList>
    </citation>
    <scope>IDENTIFICATION</scope>
</reference>
<evidence type="ECO:0000256" key="2">
    <source>
        <dbReference type="ARBA" id="ARBA00004651"/>
    </source>
</evidence>
<dbReference type="SUPFAM" id="SSF81321">
    <property type="entry name" value="Family A G protein-coupled receptor-like"/>
    <property type="match status" value="1"/>
</dbReference>
<dbReference type="PRINTS" id="PR00237">
    <property type="entry name" value="GPCRRHODOPSN"/>
</dbReference>
<sequence>MSNYTTATEFLLMGFSDIRELQILYSFLLFLIYSAGLMGNLLIVIITTFDRRLHTPMYFFLRNLSMVDACYLSITAPQASINSLVNNRIISVTGCAAQVFLVIFLAYVEFTLLTVMARDRYVAICQPLHYPVIMSPRVCLQMTLTCLLTGLVYAAFHTGYTFRLSFCHSNVVHQFFCDIPSLLRISCSDTFSNKLSLIVSELVIGAGCYAFIIASYVGIFSTVLKFPVKEDQKKAFSTCIPHISVVSLFIFSTCFVYLQPPSESASLEGIILSVFYTVIPPFLNPIIYSLRNKQIKDAITILMKRIIRNEKENKWKYVFDKYIRIK</sequence>
<evidence type="ECO:0000256" key="6">
    <source>
        <dbReference type="ARBA" id="ARBA00022725"/>
    </source>
</evidence>
<dbReference type="FunFam" id="1.20.1070.10:FF:000037">
    <property type="entry name" value="Olfactory receptor"/>
    <property type="match status" value="1"/>
</dbReference>
<evidence type="ECO:0000256" key="7">
    <source>
        <dbReference type="ARBA" id="ARBA00022989"/>
    </source>
</evidence>
<keyword evidence="6" id="KW-0552">Olfaction</keyword>
<proteinExistence type="predicted"/>
<dbReference type="PANTHER" id="PTHR26452">
    <property type="entry name" value="OLFACTORY RECEPTOR"/>
    <property type="match status" value="1"/>
</dbReference>
<evidence type="ECO:0000256" key="3">
    <source>
        <dbReference type="ARBA" id="ARBA00022475"/>
    </source>
</evidence>
<keyword evidence="10" id="KW-0675">Receptor</keyword>
<evidence type="ECO:0000256" key="9">
    <source>
        <dbReference type="ARBA" id="ARBA00023136"/>
    </source>
</evidence>
<feature type="domain" description="G-protein coupled receptors family 1 profile" evidence="13">
    <location>
        <begin position="39"/>
        <end position="288"/>
    </location>
</feature>
<accession>A0A5F8GNR8</accession>
<dbReference type="GO" id="GO:0005549">
    <property type="term" value="F:odorant binding"/>
    <property type="evidence" value="ECO:0000318"/>
    <property type="project" value="GO_Central"/>
</dbReference>
<keyword evidence="3" id="KW-1003">Cell membrane</keyword>
<feature type="transmembrane region" description="Helical" evidence="12">
    <location>
        <begin position="270"/>
        <end position="290"/>
    </location>
</feature>
<dbReference type="InterPro" id="IPR000276">
    <property type="entry name" value="GPCR_Rhodpsn"/>
</dbReference>
<dbReference type="GO" id="GO:0004930">
    <property type="term" value="F:G protein-coupled receptor activity"/>
    <property type="evidence" value="ECO:0007669"/>
    <property type="project" value="UniProtKB-KW"/>
</dbReference>
<dbReference type="PROSITE" id="PS50262">
    <property type="entry name" value="G_PROTEIN_RECEP_F1_2"/>
    <property type="match status" value="1"/>
</dbReference>
<evidence type="ECO:0000313" key="14">
    <source>
        <dbReference type="Ensembl" id="ENSMODP00000049104.1"/>
    </source>
</evidence>
<dbReference type="STRING" id="13616.ENSMODP00000049104"/>
<dbReference type="Proteomes" id="UP000002280">
    <property type="component" value="Chromosome 4"/>
</dbReference>
<feature type="transmembrane region" description="Helical" evidence="12">
    <location>
        <begin position="202"/>
        <end position="224"/>
    </location>
</feature>
<keyword evidence="5 12" id="KW-0812">Transmembrane</keyword>
<evidence type="ECO:0000256" key="4">
    <source>
        <dbReference type="ARBA" id="ARBA00022606"/>
    </source>
</evidence>
<gene>
    <name evidence="14" type="primary">LOC100027530</name>
</gene>
<dbReference type="GO" id="GO:0005886">
    <property type="term" value="C:plasma membrane"/>
    <property type="evidence" value="ECO:0007669"/>
    <property type="project" value="UniProtKB-SubCell"/>
</dbReference>
<name>A0A5F8GNR8_MONDO</name>
<organism evidence="14 15">
    <name type="scientific">Monodelphis domestica</name>
    <name type="common">Gray short-tailed opossum</name>
    <dbReference type="NCBI Taxonomy" id="13616"/>
    <lineage>
        <taxon>Eukaryota</taxon>
        <taxon>Metazoa</taxon>
        <taxon>Chordata</taxon>
        <taxon>Craniata</taxon>
        <taxon>Vertebrata</taxon>
        <taxon>Euteleostomi</taxon>
        <taxon>Mammalia</taxon>
        <taxon>Metatheria</taxon>
        <taxon>Didelphimorphia</taxon>
        <taxon>Didelphidae</taxon>
        <taxon>Monodelphis</taxon>
    </lineage>
</organism>
<protein>
    <submittedName>
        <fullName evidence="14">Olfactory receptor 14C36-like</fullName>
    </submittedName>
</protein>
<feature type="transmembrane region" description="Helical" evidence="12">
    <location>
        <begin position="89"/>
        <end position="117"/>
    </location>
</feature>
<evidence type="ECO:0000259" key="13">
    <source>
        <dbReference type="PROSITE" id="PS50262"/>
    </source>
</evidence>
<reference evidence="14" key="2">
    <citation type="submission" date="2025-08" db="UniProtKB">
        <authorList>
            <consortium name="Ensembl"/>
        </authorList>
    </citation>
    <scope>IDENTIFICATION</scope>
</reference>
<dbReference type="GO" id="GO:0004984">
    <property type="term" value="F:olfactory receptor activity"/>
    <property type="evidence" value="ECO:0000318"/>
    <property type="project" value="GO_Central"/>
</dbReference>
<dbReference type="InParanoid" id="A0A5F8GNR8"/>
<feature type="transmembrane region" description="Helical" evidence="12">
    <location>
        <begin position="59"/>
        <end position="77"/>
    </location>
</feature>
<evidence type="ECO:0000256" key="1">
    <source>
        <dbReference type="ARBA" id="ARBA00002936"/>
    </source>
</evidence>
<evidence type="ECO:0000256" key="11">
    <source>
        <dbReference type="ARBA" id="ARBA00023224"/>
    </source>
</evidence>
<dbReference type="CDD" id="cd15227">
    <property type="entry name" value="7tmA_OR14-like"/>
    <property type="match status" value="1"/>
</dbReference>
<feature type="transmembrane region" description="Helical" evidence="12">
    <location>
        <begin position="23"/>
        <end position="47"/>
    </location>
</feature>
<evidence type="ECO:0000256" key="12">
    <source>
        <dbReference type="SAM" id="Phobius"/>
    </source>
</evidence>
<evidence type="ECO:0000256" key="5">
    <source>
        <dbReference type="ARBA" id="ARBA00022692"/>
    </source>
</evidence>
<keyword evidence="4" id="KW-0716">Sensory transduction</keyword>
<dbReference type="OMA" id="YISRAGC"/>
<reference evidence="14 15" key="1">
    <citation type="journal article" date="2007" name="Nature">
        <title>Genome of the marsupial Monodelphis domestica reveals innovation in non-coding sequences.</title>
        <authorList>
            <person name="Mikkelsen T.S."/>
            <person name="Wakefield M.J."/>
            <person name="Aken B."/>
            <person name="Amemiya C.T."/>
            <person name="Chang J.L."/>
            <person name="Duke S."/>
            <person name="Garber M."/>
            <person name="Gentles A.J."/>
            <person name="Goodstadt L."/>
            <person name="Heger A."/>
            <person name="Jurka J."/>
            <person name="Kamal M."/>
            <person name="Mauceli E."/>
            <person name="Searle S.M."/>
            <person name="Sharpe T."/>
            <person name="Baker M.L."/>
            <person name="Batzer M.A."/>
            <person name="Benos P.V."/>
            <person name="Belov K."/>
            <person name="Clamp M."/>
            <person name="Cook A."/>
            <person name="Cuff J."/>
            <person name="Das R."/>
            <person name="Davidow L."/>
            <person name="Deakin J.E."/>
            <person name="Fazzari M.J."/>
            <person name="Glass J.L."/>
            <person name="Grabherr M."/>
            <person name="Greally J.M."/>
            <person name="Gu W."/>
            <person name="Hore T.A."/>
            <person name="Huttley G.A."/>
            <person name="Kleber M."/>
            <person name="Jirtle R.L."/>
            <person name="Koina E."/>
            <person name="Lee J.T."/>
            <person name="Mahony S."/>
            <person name="Marra M.A."/>
            <person name="Miller R.D."/>
            <person name="Nicholls R.D."/>
            <person name="Oda M."/>
            <person name="Papenfuss A.T."/>
            <person name="Parra Z.E."/>
            <person name="Pollock D.D."/>
            <person name="Ray D.A."/>
            <person name="Schein J.E."/>
            <person name="Speed T.P."/>
            <person name="Thompson K."/>
            <person name="VandeBerg J.L."/>
            <person name="Wade C.M."/>
            <person name="Walker J.A."/>
            <person name="Waters P.D."/>
            <person name="Webber C."/>
            <person name="Weidman J.R."/>
            <person name="Xie X."/>
            <person name="Zody M.C."/>
            <person name="Baldwin J."/>
            <person name="Abdouelleil A."/>
            <person name="Abdulkadir J."/>
            <person name="Abebe A."/>
            <person name="Abera B."/>
            <person name="Abreu J."/>
            <person name="Acer S.C."/>
            <person name="Aftuck L."/>
            <person name="Alexander A."/>
            <person name="An P."/>
            <person name="Anderson E."/>
            <person name="Anderson S."/>
            <person name="Arachi H."/>
            <person name="Azer M."/>
            <person name="Bachantsang P."/>
            <person name="Barry A."/>
            <person name="Bayul T."/>
            <person name="Berlin A."/>
            <person name="Bessette D."/>
            <person name="Bloom T."/>
            <person name="Bloom T."/>
            <person name="Boguslavskiy L."/>
            <person name="Bonnet C."/>
            <person name="Boukhgalter B."/>
            <person name="Bourzgui I."/>
            <person name="Brown A."/>
            <person name="Cahill P."/>
            <person name="Channer S."/>
            <person name="Cheshatsang Y."/>
            <person name="Chuda L."/>
            <person name="Citroen M."/>
            <person name="Collymore A."/>
            <person name="Cooke P."/>
            <person name="Costello M."/>
            <person name="D'Aco K."/>
            <person name="Daza R."/>
            <person name="De Haan G."/>
            <person name="DeGray S."/>
            <person name="DeMaso C."/>
            <person name="Dhargay N."/>
            <person name="Dooley K."/>
            <person name="Dooley E."/>
            <person name="Doricent M."/>
            <person name="Dorje P."/>
            <person name="Dorjee K."/>
            <person name="Dupes A."/>
            <person name="Elong R."/>
            <person name="Falk J."/>
            <person name="Farina A."/>
            <person name="Faro S."/>
            <person name="Ferguson D."/>
            <person name="Fisher S."/>
            <person name="Foley C.D."/>
            <person name="Franke A."/>
            <person name="Friedrich D."/>
            <person name="Gadbois L."/>
            <person name="Gearin G."/>
            <person name="Gearin C.R."/>
            <person name="Giannoukos G."/>
            <person name="Goode T."/>
            <person name="Graham J."/>
            <person name="Grandbois E."/>
            <person name="Grewal S."/>
            <person name="Gyaltsen K."/>
            <person name="Hafez N."/>
            <person name="Hagos B."/>
            <person name="Hall J."/>
            <person name="Henson C."/>
            <person name="Hollinger A."/>
            <person name="Honan T."/>
            <person name="Huard M.D."/>
            <person name="Hughes L."/>
            <person name="Hurhula B."/>
            <person name="Husby M.E."/>
            <person name="Kamat A."/>
            <person name="Kanga B."/>
            <person name="Kashin S."/>
            <person name="Khazanovich D."/>
            <person name="Kisner P."/>
            <person name="Lance K."/>
            <person name="Lara M."/>
            <person name="Lee W."/>
            <person name="Lennon N."/>
            <person name="Letendre F."/>
            <person name="LeVine R."/>
            <person name="Lipovsky A."/>
            <person name="Liu X."/>
            <person name="Liu J."/>
            <person name="Liu S."/>
            <person name="Lokyitsang T."/>
            <person name="Lokyitsang Y."/>
            <person name="Lubonja R."/>
            <person name="Lui A."/>
            <person name="MacDonald P."/>
            <person name="Magnisalis V."/>
            <person name="Maru K."/>
            <person name="Matthews C."/>
            <person name="McCusker W."/>
            <person name="McDonough S."/>
            <person name="Mehta T."/>
            <person name="Meldrim J."/>
            <person name="Meneus L."/>
            <person name="Mihai O."/>
            <person name="Mihalev A."/>
            <person name="Mihova T."/>
            <person name="Mittelman R."/>
            <person name="Mlenga V."/>
            <person name="Montmayeur A."/>
            <person name="Mulrain L."/>
            <person name="Navidi A."/>
            <person name="Naylor J."/>
            <person name="Negash T."/>
            <person name="Nguyen T."/>
            <person name="Nguyen N."/>
            <person name="Nicol R."/>
            <person name="Norbu C."/>
            <person name="Norbu N."/>
            <person name="Novod N."/>
            <person name="O'Neill B."/>
            <person name="Osman S."/>
            <person name="Markiewicz E."/>
            <person name="Oyono O.L."/>
            <person name="Patti C."/>
            <person name="Phunkhang P."/>
            <person name="Pierre F."/>
            <person name="Priest M."/>
            <person name="Raghuraman S."/>
            <person name="Rege F."/>
            <person name="Reyes R."/>
            <person name="Rise C."/>
            <person name="Rogov P."/>
            <person name="Ross K."/>
            <person name="Ryan E."/>
            <person name="Settipalli S."/>
            <person name="Shea T."/>
            <person name="Sherpa N."/>
            <person name="Shi L."/>
            <person name="Shih D."/>
            <person name="Sparrow T."/>
            <person name="Spaulding J."/>
            <person name="Stalker J."/>
            <person name="Stange-Thomann N."/>
            <person name="Stavropoulos S."/>
            <person name="Stone C."/>
            <person name="Strader C."/>
            <person name="Tesfaye S."/>
            <person name="Thomson T."/>
            <person name="Thoulutsang Y."/>
            <person name="Thoulutsang D."/>
            <person name="Topham K."/>
            <person name="Topping I."/>
            <person name="Tsamla T."/>
            <person name="Vassiliev H."/>
            <person name="Vo A."/>
            <person name="Wangchuk T."/>
            <person name="Wangdi T."/>
            <person name="Weiand M."/>
            <person name="Wilkinson J."/>
            <person name="Wilson A."/>
            <person name="Yadav S."/>
            <person name="Young G."/>
            <person name="Yu Q."/>
            <person name="Zembek L."/>
            <person name="Zhong D."/>
            <person name="Zimmer A."/>
            <person name="Zwirko Z."/>
            <person name="Jaffe D.B."/>
            <person name="Alvarez P."/>
            <person name="Brockman W."/>
            <person name="Butler J."/>
            <person name="Chin C."/>
            <person name="Gnerre S."/>
            <person name="MacCallum I."/>
            <person name="Graves J.A."/>
            <person name="Ponting C.P."/>
            <person name="Breen M."/>
            <person name="Samollow P.B."/>
            <person name="Lander E.S."/>
            <person name="Lindblad-Toh K."/>
        </authorList>
    </citation>
    <scope>NUCLEOTIDE SEQUENCE [LARGE SCALE GENOMIC DNA]</scope>
</reference>
<evidence type="ECO:0000256" key="8">
    <source>
        <dbReference type="ARBA" id="ARBA00023040"/>
    </source>
</evidence>
<dbReference type="Ensembl" id="ENSMODT00000075816.1">
    <property type="protein sequence ID" value="ENSMODP00000049104.1"/>
    <property type="gene ID" value="ENSMODG00000050829.1"/>
</dbReference>
<dbReference type="Pfam" id="PF13853">
    <property type="entry name" value="7tm_4"/>
    <property type="match status" value="1"/>
</dbReference>
<dbReference type="InterPro" id="IPR017452">
    <property type="entry name" value="GPCR_Rhodpsn_7TM"/>
</dbReference>
<keyword evidence="8" id="KW-0297">G-protein coupled receptor</keyword>
<feature type="transmembrane region" description="Helical" evidence="12">
    <location>
        <begin position="138"/>
        <end position="156"/>
    </location>
</feature>
<feature type="transmembrane region" description="Helical" evidence="12">
    <location>
        <begin position="236"/>
        <end position="258"/>
    </location>
</feature>